<accession>A0ABM1MCI1</accession>
<dbReference type="PROSITE" id="PS50835">
    <property type="entry name" value="IG_LIKE"/>
    <property type="match status" value="1"/>
</dbReference>
<dbReference type="SUPFAM" id="SSF48726">
    <property type="entry name" value="Immunoglobulin"/>
    <property type="match status" value="1"/>
</dbReference>
<name>A0ABM1MCI1_NICVS</name>
<keyword evidence="2" id="KW-1185">Reference proteome</keyword>
<dbReference type="InterPro" id="IPR007110">
    <property type="entry name" value="Ig-like_dom"/>
</dbReference>
<dbReference type="RefSeq" id="XP_017772281.1">
    <property type="nucleotide sequence ID" value="XM_017916792.1"/>
</dbReference>
<evidence type="ECO:0000313" key="2">
    <source>
        <dbReference type="Proteomes" id="UP000695000"/>
    </source>
</evidence>
<feature type="domain" description="Ig-like" evidence="1">
    <location>
        <begin position="24"/>
        <end position="131"/>
    </location>
</feature>
<dbReference type="Gene3D" id="2.60.40.10">
    <property type="entry name" value="Immunoglobulins"/>
    <property type="match status" value="1"/>
</dbReference>
<dbReference type="Proteomes" id="UP000695000">
    <property type="component" value="Unplaced"/>
</dbReference>
<dbReference type="PANTHER" id="PTHR21261:SF6">
    <property type="entry name" value="BEATEN PATH IIA-RELATED"/>
    <property type="match status" value="1"/>
</dbReference>
<dbReference type="GeneID" id="108559490"/>
<organism evidence="2 3">
    <name type="scientific">Nicrophorus vespilloides</name>
    <name type="common">Boreal carrion beetle</name>
    <dbReference type="NCBI Taxonomy" id="110193"/>
    <lineage>
        <taxon>Eukaryota</taxon>
        <taxon>Metazoa</taxon>
        <taxon>Ecdysozoa</taxon>
        <taxon>Arthropoda</taxon>
        <taxon>Hexapoda</taxon>
        <taxon>Insecta</taxon>
        <taxon>Pterygota</taxon>
        <taxon>Neoptera</taxon>
        <taxon>Endopterygota</taxon>
        <taxon>Coleoptera</taxon>
        <taxon>Polyphaga</taxon>
        <taxon>Staphyliniformia</taxon>
        <taxon>Silphidae</taxon>
        <taxon>Nicrophorinae</taxon>
        <taxon>Nicrophorus</taxon>
    </lineage>
</organism>
<protein>
    <submittedName>
        <fullName evidence="3">Uncharacterized protein LOC108559490 isoform X1</fullName>
    </submittedName>
</protein>
<evidence type="ECO:0000313" key="3">
    <source>
        <dbReference type="RefSeq" id="XP_017772281.1"/>
    </source>
</evidence>
<gene>
    <name evidence="3" type="primary">LOC108559490</name>
</gene>
<dbReference type="InterPro" id="IPR003599">
    <property type="entry name" value="Ig_sub"/>
</dbReference>
<sequence>MHMIGAAQFGHVYRTTDCTLGIGPVEGLKDVVLEIEPRVVQRGESSTLECVYNLEGAQLYTVKWYRGHHEFYRYTPSELPHTKVFPFPGVHVDVAVSNNRQVVLRKVGFNLSGNFSCEVTTEEPFSTAVVSKEMLVVVLPETPPTLNADKSFYLYGDILKANCTSPPSRPAATLTFFMNNIAVCEKCETRKHVSQDLFWSDLSLELPLFPSHFSGGRLILRCVAQVADMYQQDTELRLDNAKDPVPERVTSPNSATASTTISLARLSLFLYIILNLR</sequence>
<dbReference type="InterPro" id="IPR036179">
    <property type="entry name" value="Ig-like_dom_sf"/>
</dbReference>
<dbReference type="InterPro" id="IPR013783">
    <property type="entry name" value="Ig-like_fold"/>
</dbReference>
<proteinExistence type="predicted"/>
<dbReference type="PANTHER" id="PTHR21261">
    <property type="entry name" value="BEAT PROTEIN"/>
    <property type="match status" value="1"/>
</dbReference>
<reference evidence="3" key="1">
    <citation type="submission" date="2025-08" db="UniProtKB">
        <authorList>
            <consortium name="RefSeq"/>
        </authorList>
    </citation>
    <scope>IDENTIFICATION</scope>
    <source>
        <tissue evidence="3">Whole Larva</tissue>
    </source>
</reference>
<dbReference type="SMART" id="SM00409">
    <property type="entry name" value="IG"/>
    <property type="match status" value="1"/>
</dbReference>
<evidence type="ECO:0000259" key="1">
    <source>
        <dbReference type="PROSITE" id="PS50835"/>
    </source>
</evidence>